<feature type="domain" description="Mur ligase central" evidence="20">
    <location>
        <begin position="111"/>
        <end position="296"/>
    </location>
</feature>
<comment type="function">
    <text evidence="1 17 18">Cell wall formation. Catalyzes the addition of glutamate to the nucleotide precursor UDP-N-acetylmuramoyl-L-alanine (UMA).</text>
</comment>
<dbReference type="STRING" id="1120920.SAMN03080599_00526"/>
<evidence type="ECO:0000256" key="5">
    <source>
        <dbReference type="ARBA" id="ARBA00012212"/>
    </source>
</evidence>
<keyword evidence="12 17" id="KW-0573">Peptidoglycan synthesis</keyword>
<dbReference type="InterPro" id="IPR036615">
    <property type="entry name" value="Mur_ligase_C_dom_sf"/>
</dbReference>
<dbReference type="GO" id="GO:0005524">
    <property type="term" value="F:ATP binding"/>
    <property type="evidence" value="ECO:0007669"/>
    <property type="project" value="UniProtKB-UniRule"/>
</dbReference>
<dbReference type="InterPro" id="IPR005762">
    <property type="entry name" value="MurD"/>
</dbReference>
<dbReference type="UniPathway" id="UPA00219"/>
<evidence type="ECO:0000256" key="1">
    <source>
        <dbReference type="ARBA" id="ARBA00002734"/>
    </source>
</evidence>
<dbReference type="Pfam" id="PF08245">
    <property type="entry name" value="Mur_ligase_M"/>
    <property type="match status" value="1"/>
</dbReference>
<gene>
    <name evidence="17" type="primary">murD</name>
    <name evidence="21" type="ORF">SAMN03080599_00526</name>
</gene>
<dbReference type="RefSeq" id="WP_242870762.1">
    <property type="nucleotide sequence ID" value="NZ_FMWL01000002.1"/>
</dbReference>
<keyword evidence="22" id="KW-1185">Reference proteome</keyword>
<comment type="catalytic activity">
    <reaction evidence="16 17 18">
        <text>UDP-N-acetyl-alpha-D-muramoyl-L-alanine + D-glutamate + ATP = UDP-N-acetyl-alpha-D-muramoyl-L-alanyl-D-glutamate + ADP + phosphate + H(+)</text>
        <dbReference type="Rhea" id="RHEA:16429"/>
        <dbReference type="ChEBI" id="CHEBI:15378"/>
        <dbReference type="ChEBI" id="CHEBI:29986"/>
        <dbReference type="ChEBI" id="CHEBI:30616"/>
        <dbReference type="ChEBI" id="CHEBI:43474"/>
        <dbReference type="ChEBI" id="CHEBI:83898"/>
        <dbReference type="ChEBI" id="CHEBI:83900"/>
        <dbReference type="ChEBI" id="CHEBI:456216"/>
        <dbReference type="EC" id="6.3.2.9"/>
    </reaction>
</comment>
<evidence type="ECO:0000256" key="12">
    <source>
        <dbReference type="ARBA" id="ARBA00022984"/>
    </source>
</evidence>
<evidence type="ECO:0000256" key="2">
    <source>
        <dbReference type="ARBA" id="ARBA00004496"/>
    </source>
</evidence>
<dbReference type="GO" id="GO:0005737">
    <property type="term" value="C:cytoplasm"/>
    <property type="evidence" value="ECO:0007669"/>
    <property type="project" value="UniProtKB-SubCell"/>
</dbReference>
<keyword evidence="13 17" id="KW-0961">Cell wall biogenesis/degradation</keyword>
<evidence type="ECO:0000256" key="13">
    <source>
        <dbReference type="ARBA" id="ARBA00023316"/>
    </source>
</evidence>
<dbReference type="GO" id="GO:0008764">
    <property type="term" value="F:UDP-N-acetylmuramoylalanine-D-glutamate ligase activity"/>
    <property type="evidence" value="ECO:0007669"/>
    <property type="project" value="UniProtKB-UniRule"/>
</dbReference>
<dbReference type="Gene3D" id="3.40.50.720">
    <property type="entry name" value="NAD(P)-binding Rossmann-like Domain"/>
    <property type="match status" value="1"/>
</dbReference>
<dbReference type="GO" id="GO:0051301">
    <property type="term" value="P:cell division"/>
    <property type="evidence" value="ECO:0007669"/>
    <property type="project" value="UniProtKB-KW"/>
</dbReference>
<keyword evidence="9 17" id="KW-0547">Nucleotide-binding</keyword>
<evidence type="ECO:0000256" key="7">
    <source>
        <dbReference type="ARBA" id="ARBA00022490"/>
    </source>
</evidence>
<evidence type="ECO:0000256" key="14">
    <source>
        <dbReference type="ARBA" id="ARBA00030398"/>
    </source>
</evidence>
<dbReference type="SUPFAM" id="SSF53244">
    <property type="entry name" value="MurD-like peptide ligases, peptide-binding domain"/>
    <property type="match status" value="1"/>
</dbReference>
<dbReference type="Gene3D" id="3.90.190.20">
    <property type="entry name" value="Mur ligase, C-terminal domain"/>
    <property type="match status" value="1"/>
</dbReference>
<keyword evidence="7 17" id="KW-0963">Cytoplasm</keyword>
<evidence type="ECO:0000256" key="17">
    <source>
        <dbReference type="HAMAP-Rule" id="MF_00639"/>
    </source>
</evidence>
<name>A0A1G5RSN7_9FIRM</name>
<evidence type="ECO:0000256" key="6">
    <source>
        <dbReference type="ARBA" id="ARBA00015655"/>
    </source>
</evidence>
<dbReference type="InterPro" id="IPR013221">
    <property type="entry name" value="Mur_ligase_cen"/>
</dbReference>
<dbReference type="Gene3D" id="3.40.1190.10">
    <property type="entry name" value="Mur-like, catalytic domain"/>
    <property type="match status" value="1"/>
</dbReference>
<proteinExistence type="inferred from homology"/>
<evidence type="ECO:0000259" key="19">
    <source>
        <dbReference type="Pfam" id="PF02875"/>
    </source>
</evidence>
<dbReference type="EMBL" id="FMWL01000002">
    <property type="protein sequence ID" value="SCZ77027.1"/>
    <property type="molecule type" value="Genomic_DNA"/>
</dbReference>
<organism evidence="21 22">
    <name type="scientific">Acidaminobacter hydrogenoformans DSM 2784</name>
    <dbReference type="NCBI Taxonomy" id="1120920"/>
    <lineage>
        <taxon>Bacteria</taxon>
        <taxon>Bacillati</taxon>
        <taxon>Bacillota</taxon>
        <taxon>Clostridia</taxon>
        <taxon>Peptostreptococcales</taxon>
        <taxon>Acidaminobacteraceae</taxon>
        <taxon>Acidaminobacter</taxon>
    </lineage>
</organism>
<comment type="subcellular location">
    <subcellularLocation>
        <location evidence="2 17 18">Cytoplasm</location>
    </subcellularLocation>
</comment>
<evidence type="ECO:0000313" key="22">
    <source>
        <dbReference type="Proteomes" id="UP000199208"/>
    </source>
</evidence>
<evidence type="ECO:0000256" key="15">
    <source>
        <dbReference type="ARBA" id="ARBA00032324"/>
    </source>
</evidence>
<feature type="domain" description="Mur ligase C-terminal" evidence="19">
    <location>
        <begin position="318"/>
        <end position="432"/>
    </location>
</feature>
<protein>
    <recommendedName>
        <fullName evidence="6 17">UDP-N-acetylmuramoylalanine--D-glutamate ligase</fullName>
        <ecNumber evidence="5 17">6.3.2.9</ecNumber>
    </recommendedName>
    <alternativeName>
        <fullName evidence="15 17">D-glutamic acid-adding enzyme</fullName>
    </alternativeName>
    <alternativeName>
        <fullName evidence="14 17">UDP-N-acetylmuramoyl-L-alanyl-D-glutamate synthetase</fullName>
    </alternativeName>
</protein>
<dbReference type="PANTHER" id="PTHR43692">
    <property type="entry name" value="UDP-N-ACETYLMURAMOYLALANINE--D-GLUTAMATE LIGASE"/>
    <property type="match status" value="1"/>
</dbReference>
<dbReference type="AlphaFoldDB" id="A0A1G5RSN7"/>
<dbReference type="Pfam" id="PF02875">
    <property type="entry name" value="Mur_ligase_C"/>
    <property type="match status" value="1"/>
</dbReference>
<sequence>MTESKRALVVGLAKSGIPAVKALNKMGYAVDLNDLKAEEAFIEILPTLKGCYRETLFGQHPGEVSGYQLILVSPGVPMDLPFVKDAEKAGVEIIGELELGYRLAKGKFYAITGTNGKTTTTALTGEIFKAAGRHTLVAGNIGQSVVDAAEASTEETHWITEVSSFQLESIHSFHPKISAILNVTSDHLNRHKTMGNYIDAKCRIFDNASSGDIIILNADNPETLALKERAAGTGARTILFSRLREVEDGLYCDPNSGALVVKNAENGVREVITHKSEIFIPGSHNLENALAASAIAYFAGISKEVIQSVLKSFQGVEHRIEFVAQIDDVLYYNDSKGTNPDASIKAVEAMTRPTVLIAGGMDKGSTFDELIQAFDGRIVKLVVLGETAPLIEATAGRLGFNAVERVNNMEEAVRSAASSAPAGGAVLLSPACASWDMYENFEKRGEHFKRCVNELR</sequence>
<evidence type="ECO:0000256" key="10">
    <source>
        <dbReference type="ARBA" id="ARBA00022840"/>
    </source>
</evidence>
<comment type="similarity">
    <text evidence="4 17">Belongs to the MurCDEF family.</text>
</comment>
<reference evidence="21 22" key="1">
    <citation type="submission" date="2016-10" db="EMBL/GenBank/DDBJ databases">
        <authorList>
            <person name="de Groot N.N."/>
        </authorList>
    </citation>
    <scope>NUCLEOTIDE SEQUENCE [LARGE SCALE GENOMIC DNA]</scope>
    <source>
        <strain evidence="21 22">DSM 2784</strain>
    </source>
</reference>
<keyword evidence="8 17" id="KW-0436">Ligase</keyword>
<evidence type="ECO:0000313" key="21">
    <source>
        <dbReference type="EMBL" id="SCZ77027.1"/>
    </source>
</evidence>
<evidence type="ECO:0000259" key="20">
    <source>
        <dbReference type="Pfam" id="PF08245"/>
    </source>
</evidence>
<evidence type="ECO:0000256" key="8">
    <source>
        <dbReference type="ARBA" id="ARBA00022598"/>
    </source>
</evidence>
<dbReference type="InterPro" id="IPR036565">
    <property type="entry name" value="Mur-like_cat_sf"/>
</dbReference>
<keyword evidence="11 17" id="KW-0133">Cell shape</keyword>
<dbReference type="NCBIfam" id="TIGR01087">
    <property type="entry name" value="murD"/>
    <property type="match status" value="1"/>
</dbReference>
<dbReference type="Proteomes" id="UP000199208">
    <property type="component" value="Unassembled WGS sequence"/>
</dbReference>
<evidence type="ECO:0000256" key="4">
    <source>
        <dbReference type="ARBA" id="ARBA00010416"/>
    </source>
</evidence>
<evidence type="ECO:0000256" key="9">
    <source>
        <dbReference type="ARBA" id="ARBA00022741"/>
    </source>
</evidence>
<dbReference type="InterPro" id="IPR004101">
    <property type="entry name" value="Mur_ligase_C"/>
</dbReference>
<dbReference type="GO" id="GO:0071555">
    <property type="term" value="P:cell wall organization"/>
    <property type="evidence" value="ECO:0007669"/>
    <property type="project" value="UniProtKB-KW"/>
</dbReference>
<comment type="pathway">
    <text evidence="3 17 18">Cell wall biogenesis; peptidoglycan biosynthesis.</text>
</comment>
<accession>A0A1G5RSN7</accession>
<dbReference type="GO" id="GO:0009252">
    <property type="term" value="P:peptidoglycan biosynthetic process"/>
    <property type="evidence" value="ECO:0007669"/>
    <property type="project" value="UniProtKB-UniRule"/>
</dbReference>
<dbReference type="HAMAP" id="MF_00639">
    <property type="entry name" value="MurD"/>
    <property type="match status" value="1"/>
</dbReference>
<keyword evidence="17 18" id="KW-0131">Cell cycle</keyword>
<dbReference type="GO" id="GO:0008360">
    <property type="term" value="P:regulation of cell shape"/>
    <property type="evidence" value="ECO:0007669"/>
    <property type="project" value="UniProtKB-KW"/>
</dbReference>
<feature type="binding site" evidence="17">
    <location>
        <begin position="113"/>
        <end position="119"/>
    </location>
    <ligand>
        <name>ATP</name>
        <dbReference type="ChEBI" id="CHEBI:30616"/>
    </ligand>
</feature>
<dbReference type="Pfam" id="PF21799">
    <property type="entry name" value="MurD-like_N"/>
    <property type="match status" value="1"/>
</dbReference>
<keyword evidence="17 18" id="KW-0132">Cell division</keyword>
<evidence type="ECO:0000256" key="18">
    <source>
        <dbReference type="RuleBase" id="RU003664"/>
    </source>
</evidence>
<dbReference type="PANTHER" id="PTHR43692:SF1">
    <property type="entry name" value="UDP-N-ACETYLMURAMOYLALANINE--D-GLUTAMATE LIGASE"/>
    <property type="match status" value="1"/>
</dbReference>
<dbReference type="SUPFAM" id="SSF53623">
    <property type="entry name" value="MurD-like peptide ligases, catalytic domain"/>
    <property type="match status" value="1"/>
</dbReference>
<keyword evidence="10 17" id="KW-0067">ATP-binding</keyword>
<dbReference type="SUPFAM" id="SSF51984">
    <property type="entry name" value="MurCD N-terminal domain"/>
    <property type="match status" value="1"/>
</dbReference>
<evidence type="ECO:0000256" key="3">
    <source>
        <dbReference type="ARBA" id="ARBA00004752"/>
    </source>
</evidence>
<evidence type="ECO:0000256" key="11">
    <source>
        <dbReference type="ARBA" id="ARBA00022960"/>
    </source>
</evidence>
<dbReference type="EC" id="6.3.2.9" evidence="5 17"/>
<evidence type="ECO:0000256" key="16">
    <source>
        <dbReference type="ARBA" id="ARBA00047632"/>
    </source>
</evidence>